<protein>
    <submittedName>
        <fullName evidence="1">Uncharacterized protein</fullName>
    </submittedName>
</protein>
<organism evidence="1">
    <name type="scientific">Anopheles coluzzii</name>
    <name type="common">African malaria mosquito</name>
    <dbReference type="NCBI Taxonomy" id="1518534"/>
    <lineage>
        <taxon>Eukaryota</taxon>
        <taxon>Metazoa</taxon>
        <taxon>Ecdysozoa</taxon>
        <taxon>Arthropoda</taxon>
        <taxon>Hexapoda</taxon>
        <taxon>Insecta</taxon>
        <taxon>Pterygota</taxon>
        <taxon>Neoptera</taxon>
        <taxon>Endopterygota</taxon>
        <taxon>Diptera</taxon>
        <taxon>Nematocera</taxon>
        <taxon>Culicoidea</taxon>
        <taxon>Culicidae</taxon>
        <taxon>Anophelinae</taxon>
        <taxon>Anopheles</taxon>
    </lineage>
</organism>
<name>A0A8W7P105_ANOCL</name>
<dbReference type="EnsemblMetazoa" id="ACOM023920-RA">
    <property type="protein sequence ID" value="ACOM023920-PA.1"/>
    <property type="gene ID" value="ACOM023920"/>
</dbReference>
<reference evidence="1" key="1">
    <citation type="submission" date="2022-08" db="UniProtKB">
        <authorList>
            <consortium name="EnsemblMetazoa"/>
        </authorList>
    </citation>
    <scope>IDENTIFICATION</scope>
</reference>
<dbReference type="AlphaFoldDB" id="A0A8W7P105"/>
<evidence type="ECO:0000313" key="1">
    <source>
        <dbReference type="EnsemblMetazoa" id="ACOM023920-PA.1"/>
    </source>
</evidence>
<proteinExistence type="predicted"/>
<dbReference type="Proteomes" id="UP000075882">
    <property type="component" value="Unassembled WGS sequence"/>
</dbReference>
<sequence>MKLTKNQHLEAAVHCNAVLMAHLGPALLPLGFVIAAGHYPAKVTINTMQRGLHAKGLNRLPSCRDRISLGDGEPELGDGLEAGCPCGGGVRGLWPAAAATASEAVCCRKPGGICGGHWPPVACQSPRLSAPRLAGANVLCGTRTMLSEKERKYRDTTVANKGLVPATPIHY</sequence>
<accession>A0A8W7P105</accession>